<dbReference type="CDD" id="cd02850">
    <property type="entry name" value="E_set_Cellulase_N"/>
    <property type="match status" value="1"/>
</dbReference>
<keyword evidence="9" id="KW-1185">Reference proteome</keyword>
<dbReference type="Pfam" id="PF00759">
    <property type="entry name" value="Glyco_hydro_9"/>
    <property type="match status" value="1"/>
</dbReference>
<dbReference type="PROSITE" id="PS51318">
    <property type="entry name" value="TAT"/>
    <property type="match status" value="1"/>
</dbReference>
<evidence type="ECO:0000256" key="6">
    <source>
        <dbReference type="SAM" id="SignalP"/>
    </source>
</evidence>
<gene>
    <name evidence="8" type="ORF">SHK19_11820</name>
</gene>
<evidence type="ECO:0000256" key="1">
    <source>
        <dbReference type="ARBA" id="ARBA00022801"/>
    </source>
</evidence>
<dbReference type="InterPro" id="IPR006311">
    <property type="entry name" value="TAT_signal"/>
</dbReference>
<evidence type="ECO:0000313" key="8">
    <source>
        <dbReference type="EMBL" id="WQQ24658.1"/>
    </source>
</evidence>
<dbReference type="InterPro" id="IPR013783">
    <property type="entry name" value="Ig-like_fold"/>
</dbReference>
<evidence type="ECO:0000256" key="2">
    <source>
        <dbReference type="ARBA" id="ARBA00023277"/>
    </source>
</evidence>
<keyword evidence="4" id="KW-0624">Polysaccharide degradation</keyword>
<reference evidence="9" key="1">
    <citation type="submission" date="2023-12" db="EMBL/GenBank/DDBJ databases">
        <title>Novel species in genus Nocardioides.</title>
        <authorList>
            <person name="Zhou H."/>
        </authorList>
    </citation>
    <scope>NUCLEOTIDE SEQUENCE [LARGE SCALE GENOMIC DNA]</scope>
    <source>
        <strain evidence="9">HM61</strain>
    </source>
</reference>
<feature type="chain" id="PRO_5046016821" evidence="6">
    <location>
        <begin position="34"/>
        <end position="566"/>
    </location>
</feature>
<sequence>MTSRRRRTFLALAVGLLVVIPFAEPSSPSPAHAAPPLTIRVPVFAEPGEVPPAVVASDSPLAGTTYSVVSTSDGAAIDTGPLEPLPGPARPWRYAALADLSAITEPGVYRVVVGTKKSVVIEVGEHLFRGVLGAALSIFKANADGDEPTIWHGPSHLHDRRSPIANGPQRGERIDVEGGWMDSGDQLKFTVTTAYSTLMLELAAANQPAQASVILDLTGIGVRWLRKAHPRRDVFVAQVGHTAADHNAGFRDPTVDDGSSDPRRSRRPSYVLTRETGGSDVAAITSAALANAALRYSGEPRRRLVRQAEAWLAKARALGRVWRNCCYQQDSWRDDLAVAQAALWRATGRASYAGDALASLRRATSDGERSWLVAADSYQMSAIAAAELCGVLRPDDDPARPGVRRPACRILQAGGTAWMHVVATETAFGRAGWAQWASVRQSESGAVVLALAARAGLTGAGAALDRATGWFLGVNPWGLRWQAEVGGIEDPYHWVQAVDLDLGGAVVGGPAPLVDINDNRGADLTLGPFDTRQQTYRDLADDYVMNEVGIGYSAPAALHFALVSPE</sequence>
<proteinExistence type="predicted"/>
<accession>A0ABZ0ZJI8</accession>
<dbReference type="GO" id="GO:0016787">
    <property type="term" value="F:hydrolase activity"/>
    <property type="evidence" value="ECO:0007669"/>
    <property type="project" value="UniProtKB-KW"/>
</dbReference>
<dbReference type="EMBL" id="CP141059">
    <property type="protein sequence ID" value="WQQ24658.1"/>
    <property type="molecule type" value="Genomic_DNA"/>
</dbReference>
<dbReference type="SUPFAM" id="SSF48208">
    <property type="entry name" value="Six-hairpin glycosidases"/>
    <property type="match status" value="1"/>
</dbReference>
<dbReference type="Proteomes" id="UP001327225">
    <property type="component" value="Chromosome"/>
</dbReference>
<dbReference type="PANTHER" id="PTHR22298">
    <property type="entry name" value="ENDO-1,4-BETA-GLUCANASE"/>
    <property type="match status" value="1"/>
</dbReference>
<protein>
    <submittedName>
        <fullName evidence="8">Glycoside hydrolase family 9 protein</fullName>
    </submittedName>
</protein>
<evidence type="ECO:0000256" key="5">
    <source>
        <dbReference type="SAM" id="MobiDB-lite"/>
    </source>
</evidence>
<feature type="domain" description="Glycoside hydrolase family 9" evidence="7">
    <location>
        <begin position="129"/>
        <end position="557"/>
    </location>
</feature>
<keyword evidence="2" id="KW-0119">Carbohydrate metabolism</keyword>
<dbReference type="InterPro" id="IPR012341">
    <property type="entry name" value="6hp_glycosidase-like_sf"/>
</dbReference>
<organism evidence="8 9">
    <name type="scientific">Nocardioides bizhenqiangii</name>
    <dbReference type="NCBI Taxonomy" id="3095076"/>
    <lineage>
        <taxon>Bacteria</taxon>
        <taxon>Bacillati</taxon>
        <taxon>Actinomycetota</taxon>
        <taxon>Actinomycetes</taxon>
        <taxon>Propionibacteriales</taxon>
        <taxon>Nocardioidaceae</taxon>
        <taxon>Nocardioides</taxon>
    </lineage>
</organism>
<evidence type="ECO:0000259" key="7">
    <source>
        <dbReference type="Pfam" id="PF00759"/>
    </source>
</evidence>
<dbReference type="InterPro" id="IPR004197">
    <property type="entry name" value="Cellulase_Ig-like"/>
</dbReference>
<dbReference type="Gene3D" id="2.60.40.10">
    <property type="entry name" value="Immunoglobulins"/>
    <property type="match status" value="1"/>
</dbReference>
<dbReference type="InterPro" id="IPR008928">
    <property type="entry name" value="6-hairpin_glycosidase_sf"/>
</dbReference>
<dbReference type="RefSeq" id="WP_322936330.1">
    <property type="nucleotide sequence ID" value="NZ_CP141059.1"/>
</dbReference>
<dbReference type="Gene3D" id="1.50.10.10">
    <property type="match status" value="1"/>
</dbReference>
<dbReference type="InterPro" id="IPR001701">
    <property type="entry name" value="Glyco_hydro_9"/>
</dbReference>
<evidence type="ECO:0000313" key="9">
    <source>
        <dbReference type="Proteomes" id="UP001327225"/>
    </source>
</evidence>
<evidence type="ECO:0000256" key="4">
    <source>
        <dbReference type="ARBA" id="ARBA00023326"/>
    </source>
</evidence>
<keyword evidence="3" id="KW-0326">Glycosidase</keyword>
<keyword evidence="6" id="KW-0732">Signal</keyword>
<feature type="signal peptide" evidence="6">
    <location>
        <begin position="1"/>
        <end position="33"/>
    </location>
</feature>
<keyword evidence="1 8" id="KW-0378">Hydrolase</keyword>
<feature type="region of interest" description="Disordered" evidence="5">
    <location>
        <begin position="246"/>
        <end position="268"/>
    </location>
</feature>
<evidence type="ECO:0000256" key="3">
    <source>
        <dbReference type="ARBA" id="ARBA00023295"/>
    </source>
</evidence>
<name>A0ABZ0ZJI8_9ACTN</name>